<accession>A0ABW3RT07</accession>
<proteinExistence type="predicted"/>
<dbReference type="Pfam" id="PF01156">
    <property type="entry name" value="IU_nuc_hydro"/>
    <property type="match status" value="1"/>
</dbReference>
<reference evidence="5" key="1">
    <citation type="journal article" date="2019" name="Int. J. Syst. Evol. Microbiol.">
        <title>The Global Catalogue of Microorganisms (GCM) 10K type strain sequencing project: providing services to taxonomists for standard genome sequencing and annotation.</title>
        <authorList>
            <consortium name="The Broad Institute Genomics Platform"/>
            <consortium name="The Broad Institute Genome Sequencing Center for Infectious Disease"/>
            <person name="Wu L."/>
            <person name="Ma J."/>
        </authorList>
    </citation>
    <scope>NUCLEOTIDE SEQUENCE [LARGE SCALE GENOMIC DNA]</scope>
    <source>
        <strain evidence="5">CCUG 59189</strain>
    </source>
</reference>
<dbReference type="CDD" id="cd02650">
    <property type="entry name" value="nuc_hydro_CaPnhB"/>
    <property type="match status" value="1"/>
</dbReference>
<dbReference type="Gene3D" id="3.90.245.10">
    <property type="entry name" value="Ribonucleoside hydrolase-like"/>
    <property type="match status" value="1"/>
</dbReference>
<dbReference type="InterPro" id="IPR036452">
    <property type="entry name" value="Ribo_hydro-like"/>
</dbReference>
<sequence length="306" mass="32715">MKRIILDVDTGIDDSMAIAYAAHSPELELLGITTCFGNITAEEATRNSLTVLEKLGKQVPVIQGAKETLCRGERDHYARTVHGEDGLGNTVQHAPRGQAKEGHASDFIIEQVKRRPHEITIISVGTLTNLALAIQKDPGIVSLIHEVIVMGGAVTVPGNVTPYGEANIVADPEAAAFVFAAGLPLTLVGLDVTMQTLLPKSHLEAWRASGKAEGMFFADIAEFYMGAYESFYPGIGGCALHDPLAVGVAIDRSLVEAQPMRVTVVTEGEQTGRTVGSFEGEPKINVCLKVDADRFLAHFMSRIVGV</sequence>
<evidence type="ECO:0000313" key="5">
    <source>
        <dbReference type="Proteomes" id="UP001597262"/>
    </source>
</evidence>
<comment type="caution">
    <text evidence="4">The sequence shown here is derived from an EMBL/GenBank/DDBJ whole genome shotgun (WGS) entry which is preliminary data.</text>
</comment>
<dbReference type="SUPFAM" id="SSF53590">
    <property type="entry name" value="Nucleoside hydrolase"/>
    <property type="match status" value="1"/>
</dbReference>
<dbReference type="EMBL" id="JBHTLM010000002">
    <property type="protein sequence ID" value="MFD1175539.1"/>
    <property type="molecule type" value="Genomic_DNA"/>
</dbReference>
<feature type="domain" description="Inosine/uridine-preferring nucleoside hydrolase" evidence="3">
    <location>
        <begin position="4"/>
        <end position="296"/>
    </location>
</feature>
<protein>
    <submittedName>
        <fullName evidence="4">Nucleoside hydrolase</fullName>
    </submittedName>
</protein>
<organism evidence="4 5">
    <name type="scientific">Paenibacillus puldeungensis</name>
    <dbReference type="NCBI Taxonomy" id="696536"/>
    <lineage>
        <taxon>Bacteria</taxon>
        <taxon>Bacillati</taxon>
        <taxon>Bacillota</taxon>
        <taxon>Bacilli</taxon>
        <taxon>Bacillales</taxon>
        <taxon>Paenibacillaceae</taxon>
        <taxon>Paenibacillus</taxon>
    </lineage>
</organism>
<keyword evidence="5" id="KW-1185">Reference proteome</keyword>
<dbReference type="GO" id="GO:0016787">
    <property type="term" value="F:hydrolase activity"/>
    <property type="evidence" value="ECO:0007669"/>
    <property type="project" value="UniProtKB-KW"/>
</dbReference>
<evidence type="ECO:0000256" key="2">
    <source>
        <dbReference type="ARBA" id="ARBA00023295"/>
    </source>
</evidence>
<dbReference type="PANTHER" id="PTHR12304:SF4">
    <property type="entry name" value="URIDINE NUCLEOSIDASE"/>
    <property type="match status" value="1"/>
</dbReference>
<evidence type="ECO:0000259" key="3">
    <source>
        <dbReference type="Pfam" id="PF01156"/>
    </source>
</evidence>
<gene>
    <name evidence="4" type="ORF">ACFQ3W_04380</name>
</gene>
<keyword evidence="2" id="KW-0326">Glycosidase</keyword>
<dbReference type="Proteomes" id="UP001597262">
    <property type="component" value="Unassembled WGS sequence"/>
</dbReference>
<name>A0ABW3RT07_9BACL</name>
<dbReference type="PANTHER" id="PTHR12304">
    <property type="entry name" value="INOSINE-URIDINE PREFERRING NUCLEOSIDE HYDROLASE"/>
    <property type="match status" value="1"/>
</dbReference>
<dbReference type="InterPro" id="IPR023186">
    <property type="entry name" value="IUNH"/>
</dbReference>
<evidence type="ECO:0000313" key="4">
    <source>
        <dbReference type="EMBL" id="MFD1175539.1"/>
    </source>
</evidence>
<dbReference type="RefSeq" id="WP_379316987.1">
    <property type="nucleotide sequence ID" value="NZ_JBHTLM010000002.1"/>
</dbReference>
<dbReference type="InterPro" id="IPR001910">
    <property type="entry name" value="Inosine/uridine_hydrolase_dom"/>
</dbReference>
<evidence type="ECO:0000256" key="1">
    <source>
        <dbReference type="ARBA" id="ARBA00022801"/>
    </source>
</evidence>
<keyword evidence="1 4" id="KW-0378">Hydrolase</keyword>